<dbReference type="SUPFAM" id="SSF52047">
    <property type="entry name" value="RNI-like"/>
    <property type="match status" value="1"/>
</dbReference>
<sequence>LSLQLVPPKHHPESLARDFPKQLLRFLQPPLVSRRLDSCSLTAKACEDLSSALGVSQTLRELYLTNNALGNSGAIWHAPE</sequence>
<organism evidence="1">
    <name type="scientific">Ursus maritimus</name>
    <name type="common">Polar bear</name>
    <name type="synonym">Thalarctos maritimus</name>
    <dbReference type="NCBI Taxonomy" id="29073"/>
    <lineage>
        <taxon>Eukaryota</taxon>
        <taxon>Metazoa</taxon>
        <taxon>Chordata</taxon>
        <taxon>Craniata</taxon>
        <taxon>Vertebrata</taxon>
        <taxon>Euteleostomi</taxon>
        <taxon>Mammalia</taxon>
        <taxon>Eutheria</taxon>
        <taxon>Laurasiatheria</taxon>
        <taxon>Carnivora</taxon>
        <taxon>Caniformia</taxon>
        <taxon>Ursidae</taxon>
        <taxon>Ursus</taxon>
    </lineage>
</organism>
<proteinExistence type="predicted"/>
<evidence type="ECO:0000313" key="1">
    <source>
        <dbReference type="Ensembl" id="ENSUMAP00000015424"/>
    </source>
</evidence>
<dbReference type="Ensembl" id="ENSUMAT00000018252.1">
    <property type="protein sequence ID" value="ENSUMAP00000015424.1"/>
    <property type="gene ID" value="ENSUMAG00000011325.1"/>
</dbReference>
<dbReference type="AlphaFoldDB" id="A0A452U436"/>
<protein>
    <submittedName>
        <fullName evidence="1">Uncharacterized protein</fullName>
    </submittedName>
</protein>
<reference evidence="1" key="1">
    <citation type="submission" date="2019-03" db="UniProtKB">
        <authorList>
            <consortium name="Ensembl"/>
        </authorList>
    </citation>
    <scope>IDENTIFICATION</scope>
</reference>
<dbReference type="InterPro" id="IPR032675">
    <property type="entry name" value="LRR_dom_sf"/>
</dbReference>
<name>A0A452U436_URSMA</name>
<dbReference type="Gene3D" id="3.80.10.10">
    <property type="entry name" value="Ribonuclease Inhibitor"/>
    <property type="match status" value="1"/>
</dbReference>
<dbReference type="GeneTree" id="ENSGT01000000221938"/>
<accession>A0A452U436</accession>